<dbReference type="HAMAP" id="MF_01369_A">
    <property type="entry name" value="Ribosomal_uL23_A"/>
    <property type="match status" value="1"/>
</dbReference>
<proteinExistence type="inferred from homology"/>
<keyword evidence="5 6" id="KW-0687">Ribonucleoprotein</keyword>
<dbReference type="GO" id="GO:0006412">
    <property type="term" value="P:translation"/>
    <property type="evidence" value="ECO:0007669"/>
    <property type="project" value="InterPro"/>
</dbReference>
<dbReference type="InterPro" id="IPR012678">
    <property type="entry name" value="Ribosomal_uL23/eL15/eS24_sf"/>
</dbReference>
<dbReference type="InterPro" id="IPR013025">
    <property type="entry name" value="Ribosomal_uL23-like"/>
</dbReference>
<dbReference type="Proteomes" id="UP000070089">
    <property type="component" value="Unassembled WGS sequence"/>
</dbReference>
<dbReference type="VEuPathDB" id="GiardiaDB:QR46_3221"/>
<evidence type="ECO:0000259" key="7">
    <source>
        <dbReference type="Pfam" id="PF03939"/>
    </source>
</evidence>
<feature type="domain" description="Large ribosomal subunit protein uL23 N-terminal" evidence="7">
    <location>
        <begin position="4"/>
        <end position="51"/>
    </location>
</feature>
<organism evidence="8 9">
    <name type="scientific">Giardia duodenalis assemblage B</name>
    <dbReference type="NCBI Taxonomy" id="1394984"/>
    <lineage>
        <taxon>Eukaryota</taxon>
        <taxon>Metamonada</taxon>
        <taxon>Diplomonadida</taxon>
        <taxon>Hexamitidae</taxon>
        <taxon>Giardiinae</taxon>
        <taxon>Giardia</taxon>
    </lineage>
</organism>
<dbReference type="OrthoDB" id="1267328at2759"/>
<dbReference type="InterPro" id="IPR005633">
    <property type="entry name" value="Ribosomal_uL23_N"/>
</dbReference>
<reference evidence="8 9" key="1">
    <citation type="journal article" date="2015" name="Mol. Biochem. Parasitol.">
        <title>Identification of polymorphic genes for use in assemblage B genotyping assays through comparative genomics of multiple assemblage B Giardia duodenalis isolates.</title>
        <authorList>
            <person name="Wielinga C."/>
            <person name="Thompson R.C."/>
            <person name="Monis P."/>
            <person name="Ryan U."/>
        </authorList>
    </citation>
    <scope>NUCLEOTIDE SEQUENCE [LARGE SCALE GENOMIC DNA]</scope>
    <source>
        <strain evidence="8 9">BAH15c1</strain>
    </source>
</reference>
<evidence type="ECO:0000256" key="4">
    <source>
        <dbReference type="ARBA" id="ARBA00022980"/>
    </source>
</evidence>
<sequence length="141" mass="15965">MSEKAQALKAQKAILKGTRVEAKKIRTNVHFFRPKTLVHKKSPLYPRNPIKKGSWDDPCDLLRYPIKTDENTTQIEKNNTIVFIVDRRASKPEIRKAFETVFETKVAHVNTLITPLGLKKAFIKLAPDVQAIDVASKMGLA</sequence>
<dbReference type="Pfam" id="PF00276">
    <property type="entry name" value="Ribosomal_L23"/>
    <property type="match status" value="1"/>
</dbReference>
<dbReference type="AlphaFoldDB" id="A0A132NRZ2"/>
<evidence type="ECO:0000313" key="9">
    <source>
        <dbReference type="Proteomes" id="UP000070089"/>
    </source>
</evidence>
<evidence type="ECO:0000256" key="6">
    <source>
        <dbReference type="RuleBase" id="RU003934"/>
    </source>
</evidence>
<dbReference type="FunFam" id="3.30.70.330:FF:000741">
    <property type="entry name" value="60S ribosomal protein L23A"/>
    <property type="match status" value="1"/>
</dbReference>
<keyword evidence="3" id="KW-0694">RNA-binding</keyword>
<dbReference type="Pfam" id="PF03939">
    <property type="entry name" value="Ribosomal_L23eN"/>
    <property type="match status" value="1"/>
</dbReference>
<evidence type="ECO:0000256" key="1">
    <source>
        <dbReference type="ARBA" id="ARBA00006700"/>
    </source>
</evidence>
<protein>
    <submittedName>
        <fullName evidence="8">LSU ribosomal protein L23P</fullName>
    </submittedName>
</protein>
<comment type="similarity">
    <text evidence="1 6">Belongs to the universal ribosomal protein uL23 family.</text>
</comment>
<dbReference type="EMBL" id="JXTI01000099">
    <property type="protein sequence ID" value="KWX12800.1"/>
    <property type="molecule type" value="Genomic_DNA"/>
</dbReference>
<dbReference type="SUPFAM" id="SSF54189">
    <property type="entry name" value="Ribosomal proteins S24e, L23 and L15e"/>
    <property type="match status" value="1"/>
</dbReference>
<evidence type="ECO:0000256" key="3">
    <source>
        <dbReference type="ARBA" id="ARBA00022884"/>
    </source>
</evidence>
<keyword evidence="2" id="KW-0699">rRNA-binding</keyword>
<dbReference type="GO" id="GO:0005840">
    <property type="term" value="C:ribosome"/>
    <property type="evidence" value="ECO:0007669"/>
    <property type="project" value="UniProtKB-KW"/>
</dbReference>
<dbReference type="Gene3D" id="3.30.70.330">
    <property type="match status" value="1"/>
</dbReference>
<evidence type="ECO:0000256" key="5">
    <source>
        <dbReference type="ARBA" id="ARBA00023274"/>
    </source>
</evidence>
<dbReference type="GO" id="GO:1990904">
    <property type="term" value="C:ribonucleoprotein complex"/>
    <property type="evidence" value="ECO:0007669"/>
    <property type="project" value="UniProtKB-KW"/>
</dbReference>
<keyword evidence="4 6" id="KW-0689">Ribosomal protein</keyword>
<evidence type="ECO:0000313" key="8">
    <source>
        <dbReference type="EMBL" id="KWX12800.1"/>
    </source>
</evidence>
<dbReference type="HAMAP" id="MF_01369_B">
    <property type="entry name" value="Ribosomal_uL23_B"/>
    <property type="match status" value="1"/>
</dbReference>
<dbReference type="InterPro" id="IPR012677">
    <property type="entry name" value="Nucleotide-bd_a/b_plait_sf"/>
</dbReference>
<comment type="caution">
    <text evidence="8">The sequence shown here is derived from an EMBL/GenBank/DDBJ whole genome shotgun (WGS) entry which is preliminary data.</text>
</comment>
<dbReference type="GO" id="GO:0003735">
    <property type="term" value="F:structural constituent of ribosome"/>
    <property type="evidence" value="ECO:0007669"/>
    <property type="project" value="InterPro"/>
</dbReference>
<name>A0A132NRZ2_GIAIN</name>
<accession>A0A132NRZ2</accession>
<dbReference type="PANTHER" id="PTHR11620">
    <property type="entry name" value="60S RIBOSOMAL PROTEIN L23A"/>
    <property type="match status" value="1"/>
</dbReference>
<dbReference type="PROSITE" id="PS00050">
    <property type="entry name" value="RIBOSOMAL_L23"/>
    <property type="match status" value="1"/>
</dbReference>
<gene>
    <name evidence="8" type="ORF">QR46_3221</name>
</gene>
<dbReference type="InterPro" id="IPR001014">
    <property type="entry name" value="Ribosomal_uL23_CS"/>
</dbReference>
<dbReference type="GO" id="GO:0019843">
    <property type="term" value="F:rRNA binding"/>
    <property type="evidence" value="ECO:0007669"/>
    <property type="project" value="UniProtKB-KW"/>
</dbReference>
<dbReference type="NCBIfam" id="NF011118">
    <property type="entry name" value="PRK14548.1"/>
    <property type="match status" value="1"/>
</dbReference>
<evidence type="ECO:0000256" key="2">
    <source>
        <dbReference type="ARBA" id="ARBA00022730"/>
    </source>
</evidence>